<accession>A0A841GZL0</accession>
<feature type="transmembrane region" description="Helical" evidence="5">
    <location>
        <begin position="24"/>
        <end position="43"/>
    </location>
</feature>
<feature type="domain" description="ABC transmembrane type-2" evidence="6">
    <location>
        <begin position="114"/>
        <end position="344"/>
    </location>
</feature>
<reference evidence="7 8" key="1">
    <citation type="submission" date="2020-08" db="EMBL/GenBank/DDBJ databases">
        <title>Genomic Encyclopedia of Type Strains, Phase IV (KMG-IV): sequencing the most valuable type-strain genomes for metagenomic binning, comparative biology and taxonomic classification.</title>
        <authorList>
            <person name="Goeker M."/>
        </authorList>
    </citation>
    <scope>NUCLEOTIDE SEQUENCE [LARGE SCALE GENOMIC DNA]</scope>
    <source>
        <strain evidence="7 8">DSM 29007</strain>
    </source>
</reference>
<keyword evidence="3 5" id="KW-1133">Transmembrane helix</keyword>
<dbReference type="PANTHER" id="PTHR43027">
    <property type="entry name" value="DOXORUBICIN RESISTANCE ABC TRANSPORTER PERMEASE PROTEIN DRRC-RELATED"/>
    <property type="match status" value="1"/>
</dbReference>
<keyword evidence="4 5" id="KW-0472">Membrane</keyword>
<feature type="transmembrane region" description="Helical" evidence="5">
    <location>
        <begin position="152"/>
        <end position="175"/>
    </location>
</feature>
<dbReference type="InterPro" id="IPR047817">
    <property type="entry name" value="ABC2_TM_bact-type"/>
</dbReference>
<keyword evidence="8" id="KW-1185">Reference proteome</keyword>
<comment type="subcellular location">
    <subcellularLocation>
        <location evidence="1">Membrane</location>
        <topology evidence="1">Multi-pass membrane protein</topology>
    </subcellularLocation>
</comment>
<dbReference type="GO" id="GO:0016020">
    <property type="term" value="C:membrane"/>
    <property type="evidence" value="ECO:0007669"/>
    <property type="project" value="UniProtKB-SubCell"/>
</dbReference>
<evidence type="ECO:0000313" key="8">
    <source>
        <dbReference type="Proteomes" id="UP000582837"/>
    </source>
</evidence>
<evidence type="ECO:0000256" key="1">
    <source>
        <dbReference type="ARBA" id="ARBA00004141"/>
    </source>
</evidence>
<protein>
    <submittedName>
        <fullName evidence="7">ABC transporter DrrB family efflux protein</fullName>
    </submittedName>
</protein>
<feature type="transmembrane region" description="Helical" evidence="5">
    <location>
        <begin position="196"/>
        <end position="223"/>
    </location>
</feature>
<name>A0A841GZL0_9BACT</name>
<dbReference type="InterPro" id="IPR013525">
    <property type="entry name" value="ABC2_TM"/>
</dbReference>
<feature type="transmembrane region" description="Helical" evidence="5">
    <location>
        <begin position="264"/>
        <end position="283"/>
    </location>
</feature>
<evidence type="ECO:0000313" key="7">
    <source>
        <dbReference type="EMBL" id="MBB6071187.1"/>
    </source>
</evidence>
<evidence type="ECO:0000259" key="6">
    <source>
        <dbReference type="PROSITE" id="PS51012"/>
    </source>
</evidence>
<dbReference type="PROSITE" id="PS51012">
    <property type="entry name" value="ABC_TM2"/>
    <property type="match status" value="1"/>
</dbReference>
<dbReference type="Proteomes" id="UP000582837">
    <property type="component" value="Unassembled WGS sequence"/>
</dbReference>
<dbReference type="AlphaFoldDB" id="A0A841GZL0"/>
<dbReference type="GO" id="GO:0140359">
    <property type="term" value="F:ABC-type transporter activity"/>
    <property type="evidence" value="ECO:0007669"/>
    <property type="project" value="InterPro"/>
</dbReference>
<dbReference type="Pfam" id="PF12698">
    <property type="entry name" value="ABC2_membrane_3"/>
    <property type="match status" value="1"/>
</dbReference>
<feature type="transmembrane region" description="Helical" evidence="5">
    <location>
        <begin position="323"/>
        <end position="341"/>
    </location>
</feature>
<organism evidence="7 8">
    <name type="scientific">Longimicrobium terrae</name>
    <dbReference type="NCBI Taxonomy" id="1639882"/>
    <lineage>
        <taxon>Bacteria</taxon>
        <taxon>Pseudomonadati</taxon>
        <taxon>Gemmatimonadota</taxon>
        <taxon>Longimicrobiia</taxon>
        <taxon>Longimicrobiales</taxon>
        <taxon>Longimicrobiaceae</taxon>
        <taxon>Longimicrobium</taxon>
    </lineage>
</organism>
<keyword evidence="2 5" id="KW-0812">Transmembrane</keyword>
<evidence type="ECO:0000256" key="5">
    <source>
        <dbReference type="SAM" id="Phobius"/>
    </source>
</evidence>
<dbReference type="InterPro" id="IPR052902">
    <property type="entry name" value="ABC-2_transporter"/>
</dbReference>
<comment type="caution">
    <text evidence="7">The sequence shown here is derived from an EMBL/GenBank/DDBJ whole genome shotgun (WGS) entry which is preliminary data.</text>
</comment>
<dbReference type="RefSeq" id="WP_170033861.1">
    <property type="nucleotide sequence ID" value="NZ_JABDTL010000001.1"/>
</dbReference>
<dbReference type="PANTHER" id="PTHR43027:SF2">
    <property type="entry name" value="TRANSPORT PERMEASE PROTEIN"/>
    <property type="match status" value="1"/>
</dbReference>
<feature type="transmembrane region" description="Helical" evidence="5">
    <location>
        <begin position="229"/>
        <end position="252"/>
    </location>
</feature>
<proteinExistence type="predicted"/>
<evidence type="ECO:0000256" key="2">
    <source>
        <dbReference type="ARBA" id="ARBA00022692"/>
    </source>
</evidence>
<evidence type="ECO:0000256" key="4">
    <source>
        <dbReference type="ARBA" id="ARBA00023136"/>
    </source>
</evidence>
<dbReference type="EMBL" id="JACHIA010000007">
    <property type="protein sequence ID" value="MBB6071187.1"/>
    <property type="molecule type" value="Genomic_DNA"/>
</dbReference>
<evidence type="ECO:0000256" key="3">
    <source>
        <dbReference type="ARBA" id="ARBA00022989"/>
    </source>
</evidence>
<sequence length="344" mass="37551">MTGTSALRELTLARIRAFIREPEALFWTFGFPIIMALGLGIAFREAPQQQAVVGVERGSAAERYLPALRADSTINLTILSADSAERAIRKGDVAVVLAGRETLVYRYDPARAESQSAQLIADRAIQRAAGARPAVAVEEDRTRRPGGRYIDWVIPGLIGMNLMSTGMWGMGFGLVQMRQKKQLKRMSATPMRKRDFLFAQILARLAFIALEVPPILLFAWLAFGVKLQGSFLALAGIVILGAMTFAGIGLLSSSRARTIEGVSGVLNLVMLPMFVLSGVFFPASRYPDVVQPLIQALPLTAMNNALRAVYNDGLGFSGYAGDLAILAAWMVVTFLLSVRLFRWQ</sequence>
<gene>
    <name evidence="7" type="ORF">HNQ61_002811</name>
</gene>